<reference evidence="1" key="2">
    <citation type="submission" date="2021-09" db="EMBL/GenBank/DDBJ databases">
        <authorList>
            <person name="Gilroy R."/>
        </authorList>
    </citation>
    <scope>NUCLEOTIDE SEQUENCE</scope>
    <source>
        <strain evidence="1">USAMLcec4-12693</strain>
    </source>
</reference>
<dbReference type="RefSeq" id="WP_331476054.1">
    <property type="nucleotide sequence ID" value="NZ_DYXE01000018.1"/>
</dbReference>
<dbReference type="EMBL" id="DYXE01000018">
    <property type="protein sequence ID" value="HJH48990.1"/>
    <property type="molecule type" value="Genomic_DNA"/>
</dbReference>
<dbReference type="AlphaFoldDB" id="A0A9D3AI52"/>
<keyword evidence="1" id="KW-0378">Hydrolase</keyword>
<dbReference type="GO" id="GO:0004386">
    <property type="term" value="F:helicase activity"/>
    <property type="evidence" value="ECO:0007669"/>
    <property type="project" value="UniProtKB-KW"/>
</dbReference>
<feature type="non-terminal residue" evidence="1">
    <location>
        <position position="82"/>
    </location>
</feature>
<organism evidence="1 2">
    <name type="scientific">Merdimonas faecis</name>
    <dbReference type="NCBI Taxonomy" id="1653435"/>
    <lineage>
        <taxon>Bacteria</taxon>
        <taxon>Bacillati</taxon>
        <taxon>Bacillota</taxon>
        <taxon>Clostridia</taxon>
        <taxon>Lachnospirales</taxon>
        <taxon>Lachnospiraceae</taxon>
        <taxon>Merdimonas</taxon>
    </lineage>
</organism>
<name>A0A9D3AI52_9FIRM</name>
<accession>A0A9D3AI52</accession>
<keyword evidence="1" id="KW-0547">Nucleotide-binding</keyword>
<dbReference type="Proteomes" id="UP000813420">
    <property type="component" value="Unassembled WGS sequence"/>
</dbReference>
<evidence type="ECO:0000313" key="2">
    <source>
        <dbReference type="Proteomes" id="UP000813420"/>
    </source>
</evidence>
<keyword evidence="1" id="KW-0347">Helicase</keyword>
<evidence type="ECO:0000313" key="1">
    <source>
        <dbReference type="EMBL" id="HJH48990.1"/>
    </source>
</evidence>
<proteinExistence type="predicted"/>
<gene>
    <name evidence="1" type="ORF">K8V39_01855</name>
</gene>
<protein>
    <submittedName>
        <fullName evidence="1">Helicase</fullName>
    </submittedName>
</protein>
<keyword evidence="1" id="KW-0067">ATP-binding</keyword>
<sequence length="82" mass="9460">MNAINSNEQMIQKINEVLQNKREAVVNIVNDKLTLSVFSLLENNLHNVKEINFVIRDVKFLPHQSEIAHEFEINPTDVLFSA</sequence>
<comment type="caution">
    <text evidence="1">The sequence shown here is derived from an EMBL/GenBank/DDBJ whole genome shotgun (WGS) entry which is preliminary data.</text>
</comment>
<reference evidence="1" key="1">
    <citation type="journal article" date="2021" name="PeerJ">
        <title>Extensive microbial diversity within the chicken gut microbiome revealed by metagenomics and culture.</title>
        <authorList>
            <person name="Gilroy R."/>
            <person name="Ravi A."/>
            <person name="Getino M."/>
            <person name="Pursley I."/>
            <person name="Horton D.L."/>
            <person name="Alikhan N.F."/>
            <person name="Baker D."/>
            <person name="Gharbi K."/>
            <person name="Hall N."/>
            <person name="Watson M."/>
            <person name="Adriaenssens E.M."/>
            <person name="Foster-Nyarko E."/>
            <person name="Jarju S."/>
            <person name="Secka A."/>
            <person name="Antonio M."/>
            <person name="Oren A."/>
            <person name="Chaudhuri R.R."/>
            <person name="La Ragione R."/>
            <person name="Hildebrand F."/>
            <person name="Pallen M.J."/>
        </authorList>
    </citation>
    <scope>NUCLEOTIDE SEQUENCE</scope>
    <source>
        <strain evidence="1">USAMLcec4-12693</strain>
    </source>
</reference>